<comment type="cofactor">
    <cofactor evidence="4">
        <name>Mg(2+)</name>
        <dbReference type="ChEBI" id="CHEBI:18420"/>
    </cofactor>
</comment>
<evidence type="ECO:0000256" key="3">
    <source>
        <dbReference type="ARBA" id="ARBA00022840"/>
    </source>
</evidence>
<dbReference type="Proteomes" id="UP001595279">
    <property type="component" value="Unassembled WGS sequence"/>
</dbReference>
<comment type="caution">
    <text evidence="5">The sequence shown here is derived from an EMBL/GenBank/DDBJ whole genome shotgun (WGS) entry which is preliminary data.</text>
</comment>
<dbReference type="PANTHER" id="PTHR23407">
    <property type="entry name" value="ATPASE INHIBITOR/5-FORMYLTETRAHYDROFOLATE CYCLO-LIGASE"/>
    <property type="match status" value="1"/>
</dbReference>
<dbReference type="PIRSF" id="PIRSF006806">
    <property type="entry name" value="FTHF_cligase"/>
    <property type="match status" value="1"/>
</dbReference>
<comment type="similarity">
    <text evidence="1 4">Belongs to the 5-formyltetrahydrofolate cyclo-ligase family.</text>
</comment>
<sequence length="187" mass="21400">MNKHILRQEAVDMLKKVSDEQKKYTEQKLAEWLINSSFWRKAATVGITVSSGFEWNTRPIIESAWEAGKIVGVPKCIPAKRSMEFLRLDYYHQLERGAHGLLEPNPEETEKLEKEFLELLVVPGLLFDRNGYRIGFGGGYYDRFLNGFPNLTISILNAEQLVDHLPNEPYDIPVQYLVTENGIISTG</sequence>
<evidence type="ECO:0000256" key="4">
    <source>
        <dbReference type="RuleBase" id="RU361279"/>
    </source>
</evidence>
<keyword evidence="4" id="KW-0460">Magnesium</keyword>
<dbReference type="GO" id="GO:0030272">
    <property type="term" value="F:5-formyltetrahydrofolate cyclo-ligase activity"/>
    <property type="evidence" value="ECO:0007669"/>
    <property type="project" value="UniProtKB-EC"/>
</dbReference>
<dbReference type="RefSeq" id="WP_390267745.1">
    <property type="nucleotide sequence ID" value="NZ_JBHRSA010000004.1"/>
</dbReference>
<keyword evidence="5" id="KW-0436">Ligase</keyword>
<dbReference type="SUPFAM" id="SSF100950">
    <property type="entry name" value="NagB/RpiA/CoA transferase-like"/>
    <property type="match status" value="1"/>
</dbReference>
<dbReference type="InterPro" id="IPR002698">
    <property type="entry name" value="FTHF_cligase"/>
</dbReference>
<evidence type="ECO:0000256" key="2">
    <source>
        <dbReference type="ARBA" id="ARBA00022741"/>
    </source>
</evidence>
<dbReference type="InterPro" id="IPR024185">
    <property type="entry name" value="FTHF_cligase-like_sf"/>
</dbReference>
<dbReference type="PANTHER" id="PTHR23407:SF1">
    <property type="entry name" value="5-FORMYLTETRAHYDROFOLATE CYCLO-LIGASE"/>
    <property type="match status" value="1"/>
</dbReference>
<keyword evidence="3 4" id="KW-0067">ATP-binding</keyword>
<keyword evidence="2 4" id="KW-0547">Nucleotide-binding</keyword>
<organism evidence="5 6">
    <name type="scientific">Virgibacillus xinjiangensis</name>
    <dbReference type="NCBI Taxonomy" id="393090"/>
    <lineage>
        <taxon>Bacteria</taxon>
        <taxon>Bacillati</taxon>
        <taxon>Bacillota</taxon>
        <taxon>Bacilli</taxon>
        <taxon>Bacillales</taxon>
        <taxon>Bacillaceae</taxon>
        <taxon>Virgibacillus</taxon>
    </lineage>
</organism>
<name>A0ABV7CRL8_9BACI</name>
<evidence type="ECO:0000313" key="5">
    <source>
        <dbReference type="EMBL" id="MFC3039067.1"/>
    </source>
</evidence>
<reference evidence="6" key="1">
    <citation type="journal article" date="2019" name="Int. J. Syst. Evol. Microbiol.">
        <title>The Global Catalogue of Microorganisms (GCM) 10K type strain sequencing project: providing services to taxonomists for standard genome sequencing and annotation.</title>
        <authorList>
            <consortium name="The Broad Institute Genomics Platform"/>
            <consortium name="The Broad Institute Genome Sequencing Center for Infectious Disease"/>
            <person name="Wu L."/>
            <person name="Ma J."/>
        </authorList>
    </citation>
    <scope>NUCLEOTIDE SEQUENCE [LARGE SCALE GENOMIC DNA]</scope>
    <source>
        <strain evidence="6">KCTC 13128</strain>
    </source>
</reference>
<keyword evidence="6" id="KW-1185">Reference proteome</keyword>
<dbReference type="InterPro" id="IPR037171">
    <property type="entry name" value="NagB/RpiA_transferase-like"/>
</dbReference>
<dbReference type="EMBL" id="JBHRSA010000004">
    <property type="protein sequence ID" value="MFC3039067.1"/>
    <property type="molecule type" value="Genomic_DNA"/>
</dbReference>
<dbReference type="EC" id="6.3.3.2" evidence="4"/>
<accession>A0ABV7CRL8</accession>
<dbReference type="Gene3D" id="3.40.50.10420">
    <property type="entry name" value="NagB/RpiA/CoA transferase-like"/>
    <property type="match status" value="1"/>
</dbReference>
<dbReference type="Pfam" id="PF01812">
    <property type="entry name" value="5-FTHF_cyc-lig"/>
    <property type="match status" value="1"/>
</dbReference>
<dbReference type="NCBIfam" id="TIGR02727">
    <property type="entry name" value="MTHFS_bact"/>
    <property type="match status" value="1"/>
</dbReference>
<proteinExistence type="inferred from homology"/>
<keyword evidence="4" id="KW-0479">Metal-binding</keyword>
<protein>
    <recommendedName>
        <fullName evidence="4">5-formyltetrahydrofolate cyclo-ligase</fullName>
        <ecNumber evidence="4">6.3.3.2</ecNumber>
    </recommendedName>
</protein>
<gene>
    <name evidence="5" type="ORF">ACFOGI_02205</name>
</gene>
<evidence type="ECO:0000313" key="6">
    <source>
        <dbReference type="Proteomes" id="UP001595279"/>
    </source>
</evidence>
<comment type="catalytic activity">
    <reaction evidence="4">
        <text>(6S)-5-formyl-5,6,7,8-tetrahydrofolate + ATP = (6R)-5,10-methenyltetrahydrofolate + ADP + phosphate</text>
        <dbReference type="Rhea" id="RHEA:10488"/>
        <dbReference type="ChEBI" id="CHEBI:30616"/>
        <dbReference type="ChEBI" id="CHEBI:43474"/>
        <dbReference type="ChEBI" id="CHEBI:57455"/>
        <dbReference type="ChEBI" id="CHEBI:57457"/>
        <dbReference type="ChEBI" id="CHEBI:456216"/>
        <dbReference type="EC" id="6.3.3.2"/>
    </reaction>
</comment>
<evidence type="ECO:0000256" key="1">
    <source>
        <dbReference type="ARBA" id="ARBA00010638"/>
    </source>
</evidence>